<feature type="region of interest" description="Disordered" evidence="1">
    <location>
        <begin position="1"/>
        <end position="77"/>
    </location>
</feature>
<evidence type="ECO:0000313" key="2">
    <source>
        <dbReference type="EMBL" id="VEL12161.1"/>
    </source>
</evidence>
<dbReference type="EMBL" id="CAAALY010013960">
    <property type="protein sequence ID" value="VEL12161.1"/>
    <property type="molecule type" value="Genomic_DNA"/>
</dbReference>
<feature type="compositionally biased region" description="Low complexity" evidence="1">
    <location>
        <begin position="195"/>
        <end position="212"/>
    </location>
</feature>
<protein>
    <submittedName>
        <fullName evidence="2">Uncharacterized protein</fullName>
    </submittedName>
</protein>
<dbReference type="Proteomes" id="UP000784294">
    <property type="component" value="Unassembled WGS sequence"/>
</dbReference>
<feature type="compositionally biased region" description="Basic and acidic residues" evidence="1">
    <location>
        <begin position="180"/>
        <end position="194"/>
    </location>
</feature>
<reference evidence="2" key="1">
    <citation type="submission" date="2018-11" db="EMBL/GenBank/DDBJ databases">
        <authorList>
            <consortium name="Pathogen Informatics"/>
        </authorList>
    </citation>
    <scope>NUCLEOTIDE SEQUENCE</scope>
</reference>
<feature type="compositionally biased region" description="Polar residues" evidence="1">
    <location>
        <begin position="528"/>
        <end position="552"/>
    </location>
</feature>
<evidence type="ECO:0000256" key="1">
    <source>
        <dbReference type="SAM" id="MobiDB-lite"/>
    </source>
</evidence>
<sequence length="854" mass="87574">MLKYFSSSGNSGNRLWSKVVGSRPAQPSTTSDSPRASTVDKAVALKSDVEDRAAKIGARTPPQAYSPGHSKASASTSNVVTTPSANVCKVRPQQQQQPHSSIAAKVVHAQTPSATVASSRRTDHHHLAFSFNGAERIGNSGPLWPSLEEPLLPGDHHLADISRPGKATSIETRLEGDHPHLHHQQKQEEQHSNDKSSSLTSSGLVPSSSPKASHQEVHHVSTSAISQSKPSDARYKSGPPNSSQKQPLSTHSQTAACLTQSPLLSTIDSTVSPSVVLASRSPAILAAPTGPMSRPIISAGYPLPLPVQPRFDTKPSLSGLSTTIPAPASGYKQASISVWSPPVSGFSNFPLSCSSTSSTSAFFDASMALNTSSPLPLPLAAPNIFDSLHAPISALAHSTSHSVNGLPGPSLWSADDSLIGLAGIATNGVGNNPNISNTYAPPHHTHHAHHQARMISTVVPHSVSTPLLQAPTALGSLQPHRPLPAQHSFTGSTHLPSHYVPVSTTSGIESQISHKLPTRRVGLYSIQPQPSLAGSTQGQNAIFSPNTISSNGLARPGPGISPWTPLPSVPSGYPSGSVPSPPPILDTFHNSSGPAGSSICSGSGLLSLPGGHGHSRSCSFVSAVGGGIGNSVSAGNGVTVGGSGVTWPSCYPAASPQQPPGVIGGGRPSGTVCSAQLNSRPATFAMQLQPSPSASHRPSSSFFAPAACGLGSSGPSALLPVSPTHHTHVQHQQNRLPGSSTLPHHALGPAVLPAGPASLFATGSVASLSSPGATPSAGLFVPAAAASVYSVAQTCPSPPPLTPTSAGQSASLLAAAILHSQQQQHHPHHQSQQQQVICPSGHQVVLHVYLTYQI</sequence>
<feature type="compositionally biased region" description="Polar residues" evidence="1">
    <location>
        <begin position="25"/>
        <end position="36"/>
    </location>
</feature>
<proteinExistence type="predicted"/>
<keyword evidence="3" id="KW-1185">Reference proteome</keyword>
<feature type="region of interest" description="Disordered" evidence="1">
    <location>
        <begin position="528"/>
        <end position="590"/>
    </location>
</feature>
<dbReference type="AlphaFoldDB" id="A0A3S5A562"/>
<feature type="compositionally biased region" description="Polar residues" evidence="1">
    <location>
        <begin position="239"/>
        <end position="254"/>
    </location>
</feature>
<name>A0A3S5A562_9PLAT</name>
<feature type="compositionally biased region" description="Low complexity" evidence="1">
    <location>
        <begin position="569"/>
        <end position="578"/>
    </location>
</feature>
<feature type="compositionally biased region" description="Polar residues" evidence="1">
    <location>
        <begin position="730"/>
        <end position="742"/>
    </location>
</feature>
<feature type="compositionally biased region" description="Polar residues" evidence="1">
    <location>
        <begin position="220"/>
        <end position="230"/>
    </location>
</feature>
<accession>A0A3S5A562</accession>
<feature type="region of interest" description="Disordered" evidence="1">
    <location>
        <begin position="180"/>
        <end position="254"/>
    </location>
</feature>
<comment type="caution">
    <text evidence="2">The sequence shown here is derived from an EMBL/GenBank/DDBJ whole genome shotgun (WGS) entry which is preliminary data.</text>
</comment>
<feature type="region of interest" description="Disordered" evidence="1">
    <location>
        <begin position="720"/>
        <end position="748"/>
    </location>
</feature>
<gene>
    <name evidence="2" type="ORF">PXEA_LOCUS5601</name>
</gene>
<feature type="compositionally biased region" description="Polar residues" evidence="1">
    <location>
        <begin position="1"/>
        <end position="14"/>
    </location>
</feature>
<evidence type="ECO:0000313" key="3">
    <source>
        <dbReference type="Proteomes" id="UP000784294"/>
    </source>
</evidence>
<organism evidence="2 3">
    <name type="scientific">Protopolystoma xenopodis</name>
    <dbReference type="NCBI Taxonomy" id="117903"/>
    <lineage>
        <taxon>Eukaryota</taxon>
        <taxon>Metazoa</taxon>
        <taxon>Spiralia</taxon>
        <taxon>Lophotrochozoa</taxon>
        <taxon>Platyhelminthes</taxon>
        <taxon>Monogenea</taxon>
        <taxon>Polyopisthocotylea</taxon>
        <taxon>Polystomatidea</taxon>
        <taxon>Polystomatidae</taxon>
        <taxon>Protopolystoma</taxon>
    </lineage>
</organism>